<comment type="pathway">
    <text evidence="7">Amino-acid degradation; L-histidine degradation into L-glutamate; N-formimidoyl-L-glutamate from L-histidine: step 3/3.</text>
</comment>
<feature type="binding site" evidence="7">
    <location>
        <position position="251"/>
    </location>
    <ligand>
        <name>4-imidazolone-5-propanoate</name>
        <dbReference type="ChEBI" id="CHEBI:77893"/>
    </ligand>
</feature>
<evidence type="ECO:0000256" key="3">
    <source>
        <dbReference type="ARBA" id="ARBA00022801"/>
    </source>
</evidence>
<comment type="cofactor">
    <cofactor evidence="7">
        <name>Zn(2+)</name>
        <dbReference type="ChEBI" id="CHEBI:29105"/>
    </cofactor>
    <cofactor evidence="7">
        <name>Fe(3+)</name>
        <dbReference type="ChEBI" id="CHEBI:29034"/>
    </cofactor>
    <text evidence="7">Binds 1 zinc or iron ion per subunit.</text>
</comment>
<evidence type="ECO:0000256" key="5">
    <source>
        <dbReference type="ARBA" id="ARBA00022833"/>
    </source>
</evidence>
<keyword evidence="5 7" id="KW-0862">Zinc</keyword>
<dbReference type="RefSeq" id="WP_264789451.1">
    <property type="nucleotide sequence ID" value="NZ_AP026867.1"/>
</dbReference>
<feature type="binding site" evidence="7">
    <location>
        <position position="80"/>
    </location>
    <ligand>
        <name>Fe(3+)</name>
        <dbReference type="ChEBI" id="CHEBI:29034"/>
    </ligand>
</feature>
<keyword evidence="3 7" id="KW-0378">Hydrolase</keyword>
<comment type="catalytic activity">
    <reaction evidence="7">
        <text>4-imidazolone-5-propanoate + H2O = N-formimidoyl-L-glutamate</text>
        <dbReference type="Rhea" id="RHEA:23660"/>
        <dbReference type="ChEBI" id="CHEBI:15377"/>
        <dbReference type="ChEBI" id="CHEBI:58928"/>
        <dbReference type="ChEBI" id="CHEBI:77893"/>
        <dbReference type="EC" id="3.5.2.7"/>
    </reaction>
</comment>
<dbReference type="GO" id="GO:0019556">
    <property type="term" value="P:L-histidine catabolic process to glutamate and formamide"/>
    <property type="evidence" value="ECO:0007669"/>
    <property type="project" value="UniProtKB-UniRule"/>
</dbReference>
<feature type="binding site" evidence="7">
    <location>
        <position position="327"/>
    </location>
    <ligand>
        <name>4-imidazolone-5-propanoate</name>
        <dbReference type="ChEBI" id="CHEBI:77893"/>
    </ligand>
</feature>
<dbReference type="GO" id="GO:0008270">
    <property type="term" value="F:zinc ion binding"/>
    <property type="evidence" value="ECO:0007669"/>
    <property type="project" value="UniProtKB-UniRule"/>
</dbReference>
<keyword evidence="7" id="KW-0963">Cytoplasm</keyword>
<feature type="binding site" evidence="7">
    <location>
        <position position="150"/>
    </location>
    <ligand>
        <name>N-formimidoyl-L-glutamate</name>
        <dbReference type="ChEBI" id="CHEBI:58928"/>
    </ligand>
</feature>
<dbReference type="GO" id="GO:0005737">
    <property type="term" value="C:cytoplasm"/>
    <property type="evidence" value="ECO:0007669"/>
    <property type="project" value="UniProtKB-SubCell"/>
</dbReference>
<feature type="binding site" evidence="7">
    <location>
        <position position="80"/>
    </location>
    <ligand>
        <name>Zn(2+)</name>
        <dbReference type="ChEBI" id="CHEBI:29105"/>
    </ligand>
</feature>
<feature type="binding site" evidence="7">
    <location>
        <position position="150"/>
    </location>
    <ligand>
        <name>4-imidazolone-5-propanoate</name>
        <dbReference type="ChEBI" id="CHEBI:77893"/>
    </ligand>
</feature>
<dbReference type="SUPFAM" id="SSF51556">
    <property type="entry name" value="Metallo-dependent hydrolases"/>
    <property type="match status" value="1"/>
</dbReference>
<evidence type="ECO:0000259" key="8">
    <source>
        <dbReference type="Pfam" id="PF01979"/>
    </source>
</evidence>
<comment type="function">
    <text evidence="7">Catalyzes the hydrolytic cleavage of the carbon-nitrogen bond in imidazolone-5-propanoate to yield N-formimidoyl-L-glutamate. It is the third step in the universal histidine degradation pathway.</text>
</comment>
<gene>
    <name evidence="7" type="primary">hutI</name>
    <name evidence="9" type="ORF">AsAng_0050080</name>
</gene>
<dbReference type="PANTHER" id="PTHR42752:SF1">
    <property type="entry name" value="IMIDAZOLONEPROPIONASE-RELATED"/>
    <property type="match status" value="1"/>
</dbReference>
<feature type="binding site" evidence="7">
    <location>
        <position position="78"/>
    </location>
    <ligand>
        <name>Fe(3+)</name>
        <dbReference type="ChEBI" id="CHEBI:29034"/>
    </ligand>
</feature>
<dbReference type="EC" id="3.5.2.7" evidence="1 7"/>
<feature type="binding site" evidence="7">
    <location>
        <position position="248"/>
    </location>
    <ligand>
        <name>Fe(3+)</name>
        <dbReference type="ChEBI" id="CHEBI:29034"/>
    </ligand>
</feature>
<evidence type="ECO:0000256" key="4">
    <source>
        <dbReference type="ARBA" id="ARBA00022808"/>
    </source>
</evidence>
<proteinExistence type="inferred from homology"/>
<comment type="subcellular location">
    <subcellularLocation>
        <location evidence="7">Cytoplasm</location>
    </subcellularLocation>
</comment>
<keyword evidence="10" id="KW-1185">Reference proteome</keyword>
<dbReference type="InterPro" id="IPR006680">
    <property type="entry name" value="Amidohydro-rel"/>
</dbReference>
<dbReference type="Proteomes" id="UP001060919">
    <property type="component" value="Chromosome"/>
</dbReference>
<reference evidence="9" key="1">
    <citation type="submission" date="2022-09" db="EMBL/GenBank/DDBJ databases">
        <title>Aureispira anguillicida sp. nov., isolated from Leptocephalus of Japanese eel Anguilla japonica.</title>
        <authorList>
            <person name="Yuasa K."/>
            <person name="Mekata T."/>
            <person name="Ikunari K."/>
        </authorList>
    </citation>
    <scope>NUCLEOTIDE SEQUENCE</scope>
    <source>
        <strain evidence="9">EL160426</strain>
    </source>
</reference>
<feature type="domain" description="Amidohydrolase-related" evidence="8">
    <location>
        <begin position="70"/>
        <end position="410"/>
    </location>
</feature>
<feature type="binding site" evidence="7">
    <location>
        <position position="248"/>
    </location>
    <ligand>
        <name>Zn(2+)</name>
        <dbReference type="ChEBI" id="CHEBI:29105"/>
    </ligand>
</feature>
<feature type="binding site" evidence="7">
    <location>
        <position position="326"/>
    </location>
    <ligand>
        <name>N-formimidoyl-L-glutamate</name>
        <dbReference type="ChEBI" id="CHEBI:58928"/>
    </ligand>
</feature>
<name>A0A916DUK9_9BACT</name>
<dbReference type="InterPro" id="IPR032466">
    <property type="entry name" value="Metal_Hydrolase"/>
</dbReference>
<evidence type="ECO:0000313" key="9">
    <source>
        <dbReference type="EMBL" id="BDS14229.1"/>
    </source>
</evidence>
<evidence type="ECO:0000256" key="6">
    <source>
        <dbReference type="ARBA" id="ARBA00023004"/>
    </source>
</evidence>
<dbReference type="SUPFAM" id="SSF51338">
    <property type="entry name" value="Composite domain of metallo-dependent hydrolases"/>
    <property type="match status" value="1"/>
</dbReference>
<feature type="binding site" evidence="7">
    <location>
        <position position="322"/>
    </location>
    <ligand>
        <name>Zn(2+)</name>
        <dbReference type="ChEBI" id="CHEBI:29105"/>
    </ligand>
</feature>
<evidence type="ECO:0000256" key="1">
    <source>
        <dbReference type="ARBA" id="ARBA00012864"/>
    </source>
</evidence>
<keyword evidence="4 7" id="KW-0369">Histidine metabolism</keyword>
<sequence>MRTLIRNIKTLLLGDDQAPMMVKGAAMQNLPTLNNAFVWVEKDKIVDWGPMSECPVATPDQTIDATGAFVLPTWCDSHTHLVFAATREGEFIDKIQGVSYEEIARKGGGILNSAQRLQNTPQEVLLEAAYKRLMEVKNYGTGAIEIKSGYGLSLAAELKMLRVIQQLKTMTKIPIKATFLGAHALPLAYKDNRAGYLQLIIDEMLPQIAEEGLADYIDVFCEKVAFSVAETEQLMEAGARYGLKPKIHTNQFNCMGGIQASVAHQAISVDHLEVINEEEIACLLASDTMATLLPSAPFFINDHYPQARKMIDAGMAVALASDYNPGSTPSGKIPFVLSLACIKMKMLPEEAIFAATLNGAYAMEEAHRLGSISKGKLANLIITKPMDSIAYMPYAFGSDWIDKVMISGEI</sequence>
<dbReference type="AlphaFoldDB" id="A0A916DUK9"/>
<dbReference type="FunFam" id="3.20.20.140:FF:000007">
    <property type="entry name" value="Imidazolonepropionase"/>
    <property type="match status" value="1"/>
</dbReference>
<dbReference type="InterPro" id="IPR005920">
    <property type="entry name" value="HutI"/>
</dbReference>
<comment type="similarity">
    <text evidence="7">Belongs to the metallo-dependent hydrolases superfamily. HutI family.</text>
</comment>
<dbReference type="Pfam" id="PF01979">
    <property type="entry name" value="Amidohydro_1"/>
    <property type="match status" value="1"/>
</dbReference>
<evidence type="ECO:0000313" key="10">
    <source>
        <dbReference type="Proteomes" id="UP001060919"/>
    </source>
</evidence>
<feature type="binding site" evidence="7">
    <location>
        <position position="183"/>
    </location>
    <ligand>
        <name>4-imidazolone-5-propanoate</name>
        <dbReference type="ChEBI" id="CHEBI:77893"/>
    </ligand>
</feature>
<dbReference type="KEGG" id="aup:AsAng_0050080"/>
<feature type="binding site" evidence="7">
    <location>
        <position position="78"/>
    </location>
    <ligand>
        <name>Zn(2+)</name>
        <dbReference type="ChEBI" id="CHEBI:29105"/>
    </ligand>
</feature>
<dbReference type="GO" id="GO:0050480">
    <property type="term" value="F:imidazolonepropionase activity"/>
    <property type="evidence" value="ECO:0007669"/>
    <property type="project" value="UniProtKB-UniRule"/>
</dbReference>
<dbReference type="InterPro" id="IPR011059">
    <property type="entry name" value="Metal-dep_hydrolase_composite"/>
</dbReference>
<feature type="binding site" evidence="7">
    <location>
        <position position="324"/>
    </location>
    <ligand>
        <name>N-formimidoyl-L-glutamate</name>
        <dbReference type="ChEBI" id="CHEBI:58928"/>
    </ligand>
</feature>
<dbReference type="NCBIfam" id="TIGR01224">
    <property type="entry name" value="hutI"/>
    <property type="match status" value="1"/>
</dbReference>
<dbReference type="EMBL" id="AP026867">
    <property type="protein sequence ID" value="BDS14229.1"/>
    <property type="molecule type" value="Genomic_DNA"/>
</dbReference>
<dbReference type="Gene3D" id="2.30.40.10">
    <property type="entry name" value="Urease, subunit C, domain 1"/>
    <property type="match status" value="1"/>
</dbReference>
<feature type="binding site" evidence="7">
    <location>
        <position position="87"/>
    </location>
    <ligand>
        <name>4-imidazolone-5-propanoate</name>
        <dbReference type="ChEBI" id="CHEBI:77893"/>
    </ligand>
</feature>
<keyword evidence="2 7" id="KW-0479">Metal-binding</keyword>
<dbReference type="Gene3D" id="3.20.20.140">
    <property type="entry name" value="Metal-dependent hydrolases"/>
    <property type="match status" value="1"/>
</dbReference>
<dbReference type="GO" id="GO:0005506">
    <property type="term" value="F:iron ion binding"/>
    <property type="evidence" value="ECO:0007669"/>
    <property type="project" value="UniProtKB-UniRule"/>
</dbReference>
<keyword evidence="6 7" id="KW-0408">Iron</keyword>
<evidence type="ECO:0000256" key="7">
    <source>
        <dbReference type="HAMAP-Rule" id="MF_00372"/>
    </source>
</evidence>
<dbReference type="PANTHER" id="PTHR42752">
    <property type="entry name" value="IMIDAZOLONEPROPIONASE"/>
    <property type="match status" value="1"/>
</dbReference>
<dbReference type="HAMAP" id="MF_00372">
    <property type="entry name" value="HutI"/>
    <property type="match status" value="1"/>
</dbReference>
<accession>A0A916DUK9</accession>
<protein>
    <recommendedName>
        <fullName evidence="1 7">Imidazolonepropionase</fullName>
        <ecNumber evidence="1 7">3.5.2.7</ecNumber>
    </recommendedName>
    <alternativeName>
        <fullName evidence="7">Imidazolone-5-propionate hydrolase</fullName>
    </alternativeName>
</protein>
<organism evidence="9 10">
    <name type="scientific">Aureispira anguillae</name>
    <dbReference type="NCBI Taxonomy" id="2864201"/>
    <lineage>
        <taxon>Bacteria</taxon>
        <taxon>Pseudomonadati</taxon>
        <taxon>Bacteroidota</taxon>
        <taxon>Saprospiria</taxon>
        <taxon>Saprospirales</taxon>
        <taxon>Saprospiraceae</taxon>
        <taxon>Aureispira</taxon>
    </lineage>
</organism>
<feature type="binding site" evidence="7">
    <location>
        <position position="322"/>
    </location>
    <ligand>
        <name>Fe(3+)</name>
        <dbReference type="ChEBI" id="CHEBI:29034"/>
    </ligand>
</feature>
<evidence type="ECO:0000256" key="2">
    <source>
        <dbReference type="ARBA" id="ARBA00022723"/>
    </source>
</evidence>